<organism evidence="2 3">
    <name type="scientific">Oryza rufipogon</name>
    <name type="common">Brownbeard rice</name>
    <name type="synonym">Asian wild rice</name>
    <dbReference type="NCBI Taxonomy" id="4529"/>
    <lineage>
        <taxon>Eukaryota</taxon>
        <taxon>Viridiplantae</taxon>
        <taxon>Streptophyta</taxon>
        <taxon>Embryophyta</taxon>
        <taxon>Tracheophyta</taxon>
        <taxon>Spermatophyta</taxon>
        <taxon>Magnoliopsida</taxon>
        <taxon>Liliopsida</taxon>
        <taxon>Poales</taxon>
        <taxon>Poaceae</taxon>
        <taxon>BOP clade</taxon>
        <taxon>Oryzoideae</taxon>
        <taxon>Oryzeae</taxon>
        <taxon>Oryzinae</taxon>
        <taxon>Oryza</taxon>
    </lineage>
</organism>
<proteinExistence type="predicted"/>
<dbReference type="Gramene" id="ORUFI05G17190.1">
    <property type="protein sequence ID" value="ORUFI05G17190.1"/>
    <property type="gene ID" value="ORUFI05G17190"/>
</dbReference>
<evidence type="ECO:0000313" key="2">
    <source>
        <dbReference type="EnsemblPlants" id="ORUFI05G17190.1"/>
    </source>
</evidence>
<dbReference type="Proteomes" id="UP000008022">
    <property type="component" value="Unassembled WGS sequence"/>
</dbReference>
<dbReference type="PROSITE" id="PS51257">
    <property type="entry name" value="PROKAR_LIPOPROTEIN"/>
    <property type="match status" value="1"/>
</dbReference>
<evidence type="ECO:0000256" key="1">
    <source>
        <dbReference type="SAM" id="MobiDB-lite"/>
    </source>
</evidence>
<feature type="compositionally biased region" description="Basic and acidic residues" evidence="1">
    <location>
        <begin position="33"/>
        <end position="46"/>
    </location>
</feature>
<name>A0A0E0PMC1_ORYRU</name>
<dbReference type="HOGENOM" id="CLU_2744450_0_0_1"/>
<reference evidence="3" key="1">
    <citation type="submission" date="2013-06" db="EMBL/GenBank/DDBJ databases">
        <authorList>
            <person name="Zhao Q."/>
        </authorList>
    </citation>
    <scope>NUCLEOTIDE SEQUENCE</scope>
    <source>
        <strain evidence="3">cv. W1943</strain>
    </source>
</reference>
<accession>A0A0E0PMC1</accession>
<evidence type="ECO:0000313" key="3">
    <source>
        <dbReference type="Proteomes" id="UP000008022"/>
    </source>
</evidence>
<feature type="region of interest" description="Disordered" evidence="1">
    <location>
        <begin position="24"/>
        <end position="46"/>
    </location>
</feature>
<protein>
    <submittedName>
        <fullName evidence="2">Uncharacterized protein</fullName>
    </submittedName>
</protein>
<keyword evidence="3" id="KW-1185">Reference proteome</keyword>
<dbReference type="AlphaFoldDB" id="A0A0E0PMC1"/>
<sequence length="71" mass="8077">MARQLLATVADATAAGNVMVSGSCREPNGCRRQQVEARKESDSEGGDWVRVRARRRRRKRATVTERRHGRR</sequence>
<reference evidence="2" key="2">
    <citation type="submission" date="2015-06" db="UniProtKB">
        <authorList>
            <consortium name="EnsemblPlants"/>
        </authorList>
    </citation>
    <scope>IDENTIFICATION</scope>
</reference>
<dbReference type="EnsemblPlants" id="ORUFI05G17190.1">
    <property type="protein sequence ID" value="ORUFI05G17190.1"/>
    <property type="gene ID" value="ORUFI05G17190"/>
</dbReference>